<dbReference type="PROSITE" id="PS50817">
    <property type="entry name" value="INTEIN_N_TER"/>
    <property type="match status" value="1"/>
</dbReference>
<dbReference type="Proteomes" id="UP000677913">
    <property type="component" value="Unassembled WGS sequence"/>
</dbReference>
<dbReference type="GO" id="GO:0016539">
    <property type="term" value="P:intein-mediated protein splicing"/>
    <property type="evidence" value="ECO:0007669"/>
    <property type="project" value="InterPro"/>
</dbReference>
<gene>
    <name evidence="1" type="ORF">KGA66_04990</name>
</gene>
<keyword evidence="2" id="KW-1185">Reference proteome</keyword>
<accession>A0A8J7WK77</accession>
<protein>
    <submittedName>
        <fullName evidence="1">Uncharacterized protein</fullName>
    </submittedName>
</protein>
<organism evidence="1 2">
    <name type="scientific">Actinocrinis puniceicyclus</name>
    <dbReference type="NCBI Taxonomy" id="977794"/>
    <lineage>
        <taxon>Bacteria</taxon>
        <taxon>Bacillati</taxon>
        <taxon>Actinomycetota</taxon>
        <taxon>Actinomycetes</taxon>
        <taxon>Catenulisporales</taxon>
        <taxon>Actinospicaceae</taxon>
        <taxon>Actinocrinis</taxon>
    </lineage>
</organism>
<dbReference type="Gene3D" id="2.170.16.10">
    <property type="entry name" value="Hedgehog/Intein (Hint) domain"/>
    <property type="match status" value="1"/>
</dbReference>
<dbReference type="EMBL" id="JAGSXH010000010">
    <property type="protein sequence ID" value="MBS2962390.1"/>
    <property type="molecule type" value="Genomic_DNA"/>
</dbReference>
<evidence type="ECO:0000313" key="2">
    <source>
        <dbReference type="Proteomes" id="UP000677913"/>
    </source>
</evidence>
<dbReference type="RefSeq" id="WP_211464994.1">
    <property type="nucleotide sequence ID" value="NZ_JAGSXH010000010.1"/>
</dbReference>
<comment type="caution">
    <text evidence="1">The sequence shown here is derived from an EMBL/GenBank/DDBJ whole genome shotgun (WGS) entry which is preliminary data.</text>
</comment>
<reference evidence="1" key="1">
    <citation type="submission" date="2021-04" db="EMBL/GenBank/DDBJ databases">
        <title>Genome based classification of Actinospica acidithermotolerans sp. nov., an actinobacterium isolated from an Indonesian hot spring.</title>
        <authorList>
            <person name="Kusuma A.B."/>
            <person name="Putra K.E."/>
            <person name="Nafisah S."/>
            <person name="Loh J."/>
            <person name="Nouioui I."/>
            <person name="Goodfellow M."/>
        </authorList>
    </citation>
    <scope>NUCLEOTIDE SEQUENCE</scope>
    <source>
        <strain evidence="1">DSM 45618</strain>
    </source>
</reference>
<evidence type="ECO:0000313" key="1">
    <source>
        <dbReference type="EMBL" id="MBS2962390.1"/>
    </source>
</evidence>
<dbReference type="InterPro" id="IPR036844">
    <property type="entry name" value="Hint_dom_sf"/>
</dbReference>
<proteinExistence type="predicted"/>
<dbReference type="InterPro" id="IPR006141">
    <property type="entry name" value="Intein_N"/>
</dbReference>
<sequence length="796" mass="85238">MTSPFDPRDVEVLAAALPGTADNPLGRATRGVLATHLKRCTPGHYSQMFGTGPAFRDIFFGGVQPNPHEGAIVTLTGLDDAFFASVSVAALCQQMGQCTSRLRPQITMGPIANDLNAWNSRLMTGSYRLYAYMAGVTDGPIRSALSAFPDPAAKQTAKDHYLAGLTSESWVTAKKVQEASQQWPDRDWELFHHWIKLTALGADPAEIDRAIQTIITMGLGIPAAYGPARWREQSPWFGPGLGASDAADAVGAILETRCHAYPGGGYSCMAEDNSFEFTANTQPGTRYRQLPSSSCFVAGTRVVTADGSLRPIEGIVPGELVATAHGPKRVLLRAETRRDGRTLQRFAGAGFAFSATHPFVAAPQQPGRGYYAAADPAGLARAVPMLAPFGIRALVAGETELVRHTPEGAVAWPVPGVEPAPDIRPELLYDLVVDIGEDGRSEYFAGDERTQVLVSSEMPRFGAAPDAAWVLMRILEQVTPVILEALAPVADKSFADLVNVGLTSLSRTLMPAVGPDLHRHPAQSPDAGAVEPVSPLQAARALAGALARPEGGADRRATVVFEQFVAVFAPQIQAALAMGWRSFDLAADDVANLLTVDLYDIELFQPAAPDAPASVDLALARDAVSYTRRIPVTGRPSSWYLTSDGPAYFPEWSRPEAEASCWSLARPAVSGPALLPPPWPPTPPERLLWELQIHLAPWSAASAKLPLPAGIAHGYEDFVAPLLDPDGNVVGCARGDTRLLTSEAFAAEWEARRTWKPVDQGRIAHRLAALGGRYLADGFAKAIDEFRYCAATTRTP</sequence>
<dbReference type="AlphaFoldDB" id="A0A8J7WK77"/>
<name>A0A8J7WK77_9ACTN</name>
<dbReference type="SUPFAM" id="SSF51294">
    <property type="entry name" value="Hedgehog/intein (Hint) domain"/>
    <property type="match status" value="1"/>
</dbReference>